<organism evidence="3 5">
    <name type="scientific">Methylacidiphilum kamchatkense Kam1</name>
    <dbReference type="NCBI Taxonomy" id="1202785"/>
    <lineage>
        <taxon>Bacteria</taxon>
        <taxon>Pseudomonadati</taxon>
        <taxon>Verrucomicrobiota</taxon>
        <taxon>Methylacidiphilae</taxon>
        <taxon>Methylacidiphilales</taxon>
        <taxon>Methylacidiphilaceae</taxon>
        <taxon>Methylacidiphilum (ex Ratnadevi et al. 2023)</taxon>
    </lineage>
</organism>
<dbReference type="AlphaFoldDB" id="A0A0C1V572"/>
<dbReference type="EMBL" id="JQNX01000003">
    <property type="protein sequence ID" value="KIE58855.1"/>
    <property type="molecule type" value="Genomic_DNA"/>
</dbReference>
<reference evidence="3" key="2">
    <citation type="journal article" date="2019" name="BMC Genomics">
        <title>Complete genome sequence analysis of the thermoacidophilic verrucomicrobial methanotroph 'Candidatus Methylacidiphilum kamchatkense' strain Kam1 and comparison with its closest relatives.</title>
        <authorList>
            <person name="Kruse T."/>
            <person name="Ratnadevi C.M."/>
            <person name="Erikstad H.A."/>
            <person name="Birkeland N.K."/>
        </authorList>
    </citation>
    <scope>NUCLEOTIDE SEQUENCE</scope>
    <source>
        <strain evidence="3">Kam1</strain>
    </source>
</reference>
<dbReference type="Proteomes" id="UP000315925">
    <property type="component" value="Chromosome"/>
</dbReference>
<evidence type="ECO:0000313" key="2">
    <source>
        <dbReference type="EMBL" id="KIE58855.1"/>
    </source>
</evidence>
<dbReference type="OrthoDB" id="194210at2"/>
<dbReference type="STRING" id="1202785.A946_05475"/>
<evidence type="ECO:0000313" key="4">
    <source>
        <dbReference type="Proteomes" id="UP000031594"/>
    </source>
</evidence>
<evidence type="ECO:0000313" key="5">
    <source>
        <dbReference type="Proteomes" id="UP000315925"/>
    </source>
</evidence>
<dbReference type="EMBL" id="CP037899">
    <property type="protein sequence ID" value="QDQ41722.1"/>
    <property type="molecule type" value="Genomic_DNA"/>
</dbReference>
<name>A0A0C1V572_9BACT</name>
<gene>
    <name evidence="2" type="ORF">A946_05475</name>
    <name evidence="3" type="ORF">kam1_471</name>
</gene>
<sequence length="172" mass="20481">MDRRYIFLLTVVVVFGILEGTMSSAIAQVLSRKEPLVPLLSQDVEIREKIFEVLYLPDEELIKELFKWPKFNQMDLEEKGWFLQRIAIMRQKVRQLARSKARQLGLSLNEEQLNAFEKSYWHKRLEIEKKFIEETENRRKELAKELEDALQKEFSNLSTKSVMELEAHNKSH</sequence>
<reference evidence="5" key="3">
    <citation type="submission" date="2019-03" db="EMBL/GenBank/DDBJ databases">
        <title>Complete genome of Methylacidiphilum kamchatkense Kam1.</title>
        <authorList>
            <person name="Kruse T."/>
            <person name="Murarilal Ratnadevi C."/>
            <person name="Erikstad H.-A."/>
            <person name="Birkeland N.-K."/>
        </authorList>
    </citation>
    <scope>NUCLEOTIDE SEQUENCE [LARGE SCALE GENOMIC DNA]</scope>
    <source>
        <strain evidence="5">kam1</strain>
    </source>
</reference>
<evidence type="ECO:0000313" key="3">
    <source>
        <dbReference type="EMBL" id="QDQ41722.1"/>
    </source>
</evidence>
<reference evidence="2 4" key="1">
    <citation type="submission" date="2014-08" db="EMBL/GenBank/DDBJ databases">
        <title>Methylacidiphilum kamchatkense strain Kam1 draft genome sequence.</title>
        <authorList>
            <person name="Birkeland N.-K."/>
            <person name="Erikstad H.A."/>
        </authorList>
    </citation>
    <scope>NUCLEOTIDE SEQUENCE [LARGE SCALE GENOMIC DNA]</scope>
    <source>
        <strain evidence="2 4">Kam1</strain>
    </source>
</reference>
<dbReference type="Proteomes" id="UP000031594">
    <property type="component" value="Unassembled WGS sequence"/>
</dbReference>
<accession>A0A0C1V572</accession>
<dbReference type="KEGG" id="mkc:kam1_471"/>
<proteinExistence type="predicted"/>
<keyword evidence="4" id="KW-1185">Reference proteome</keyword>
<evidence type="ECO:0000256" key="1">
    <source>
        <dbReference type="SAM" id="Coils"/>
    </source>
</evidence>
<dbReference type="RefSeq" id="WP_039721302.1">
    <property type="nucleotide sequence ID" value="NZ_CP037899.1"/>
</dbReference>
<protein>
    <submittedName>
        <fullName evidence="3">Uncharacterized protein</fullName>
    </submittedName>
</protein>
<feature type="coiled-coil region" evidence="1">
    <location>
        <begin position="125"/>
        <end position="152"/>
    </location>
</feature>
<keyword evidence="1" id="KW-0175">Coiled coil</keyword>